<feature type="region of interest" description="Disordered" evidence="1">
    <location>
        <begin position="88"/>
        <end position="118"/>
    </location>
</feature>
<keyword evidence="2" id="KW-0472">Membrane</keyword>
<evidence type="ECO:0000256" key="2">
    <source>
        <dbReference type="SAM" id="Phobius"/>
    </source>
</evidence>
<dbReference type="OrthoDB" id="2758607at2759"/>
<sequence length="356" mass="36949">MPPPPHASGPASATHNISTVSISHSIPTAVLLSHTSIPTTSLLSHTPSLTDTLTEPSKGSVRQSAATHIVKHTTTTFHLTRFTTITIHSRTSDSSSSQDSSSATTNVWSSPPATPVPEATAGATITAVTFVNPPPTSSSSSGSTSSSPTSDIWVLPSSSFPYTAYMAVQTYSSTGSGSAAPASSNSTLSAEVLAGMIMGVIAVFIALCSLLVVLCQRRPNLFKGTRGAMSRVFSRRRSVDSDVQPLRRSSPSPFTLQLSGAAPVSDKLGTTTYQEEAEADMRDPGRSLRASAATGTSETIYIIAQPTGSTAAEPPTPPPPLPDQPGGTAGRARRTSRPPRKRGKIVEEPVQPYPGG</sequence>
<name>A0A5C2S9X9_9APHY</name>
<feature type="compositionally biased region" description="Polar residues" evidence="1">
    <location>
        <begin position="247"/>
        <end position="258"/>
    </location>
</feature>
<reference evidence="3" key="1">
    <citation type="journal article" date="2018" name="Genome Biol. Evol.">
        <title>Genomics and development of Lentinus tigrinus, a white-rot wood-decaying mushroom with dimorphic fruiting bodies.</title>
        <authorList>
            <person name="Wu B."/>
            <person name="Xu Z."/>
            <person name="Knudson A."/>
            <person name="Carlson A."/>
            <person name="Chen N."/>
            <person name="Kovaka S."/>
            <person name="LaButti K."/>
            <person name="Lipzen A."/>
            <person name="Pennachio C."/>
            <person name="Riley R."/>
            <person name="Schakwitz W."/>
            <person name="Umezawa K."/>
            <person name="Ohm R.A."/>
            <person name="Grigoriev I.V."/>
            <person name="Nagy L.G."/>
            <person name="Gibbons J."/>
            <person name="Hibbett D."/>
        </authorList>
    </citation>
    <scope>NUCLEOTIDE SEQUENCE [LARGE SCALE GENOMIC DNA]</scope>
    <source>
        <strain evidence="3">ALCF2SS1-6</strain>
    </source>
</reference>
<keyword evidence="4" id="KW-1185">Reference proteome</keyword>
<organism evidence="3 4">
    <name type="scientific">Lentinus tigrinus ALCF2SS1-6</name>
    <dbReference type="NCBI Taxonomy" id="1328759"/>
    <lineage>
        <taxon>Eukaryota</taxon>
        <taxon>Fungi</taxon>
        <taxon>Dikarya</taxon>
        <taxon>Basidiomycota</taxon>
        <taxon>Agaricomycotina</taxon>
        <taxon>Agaricomycetes</taxon>
        <taxon>Polyporales</taxon>
        <taxon>Polyporaceae</taxon>
        <taxon>Lentinus</taxon>
    </lineage>
</organism>
<dbReference type="AlphaFoldDB" id="A0A5C2S9X9"/>
<dbReference type="Proteomes" id="UP000313359">
    <property type="component" value="Unassembled WGS sequence"/>
</dbReference>
<keyword evidence="2" id="KW-1133">Transmembrane helix</keyword>
<dbReference type="EMBL" id="ML122265">
    <property type="protein sequence ID" value="RPD60520.1"/>
    <property type="molecule type" value="Genomic_DNA"/>
</dbReference>
<feature type="transmembrane region" description="Helical" evidence="2">
    <location>
        <begin position="192"/>
        <end position="214"/>
    </location>
</feature>
<gene>
    <name evidence="3" type="ORF">L227DRAFT_653226</name>
</gene>
<feature type="compositionally biased region" description="Low complexity" evidence="1">
    <location>
        <begin position="137"/>
        <end position="149"/>
    </location>
</feature>
<keyword evidence="2" id="KW-0812">Transmembrane</keyword>
<feature type="compositionally biased region" description="Low complexity" evidence="1">
    <location>
        <begin position="88"/>
        <end position="105"/>
    </location>
</feature>
<accession>A0A5C2S9X9</accession>
<evidence type="ECO:0000313" key="3">
    <source>
        <dbReference type="EMBL" id="RPD60520.1"/>
    </source>
</evidence>
<feature type="region of interest" description="Disordered" evidence="1">
    <location>
        <begin position="235"/>
        <end position="356"/>
    </location>
</feature>
<feature type="compositionally biased region" description="Pro residues" evidence="1">
    <location>
        <begin position="314"/>
        <end position="323"/>
    </location>
</feature>
<evidence type="ECO:0000313" key="4">
    <source>
        <dbReference type="Proteomes" id="UP000313359"/>
    </source>
</evidence>
<protein>
    <submittedName>
        <fullName evidence="3">Uncharacterized protein</fullName>
    </submittedName>
</protein>
<proteinExistence type="predicted"/>
<feature type="compositionally biased region" description="Basic residues" evidence="1">
    <location>
        <begin position="331"/>
        <end position="343"/>
    </location>
</feature>
<feature type="region of interest" description="Disordered" evidence="1">
    <location>
        <begin position="130"/>
        <end position="149"/>
    </location>
</feature>
<evidence type="ECO:0000256" key="1">
    <source>
        <dbReference type="SAM" id="MobiDB-lite"/>
    </source>
</evidence>